<reference evidence="2 3" key="1">
    <citation type="submission" date="2018-06" db="EMBL/GenBank/DDBJ databases">
        <title>Genomic Encyclopedia of Type Strains, Phase III (KMG-III): the genomes of soil and plant-associated and newly described type strains.</title>
        <authorList>
            <person name="Whitman W."/>
        </authorList>
    </citation>
    <scope>NUCLEOTIDE SEQUENCE [LARGE SCALE GENOMIC DNA]</scope>
    <source>
        <strain evidence="2 3">CGMCC 1.8979</strain>
    </source>
</reference>
<dbReference type="EMBL" id="QLMH01000005">
    <property type="protein sequence ID" value="RAK19901.1"/>
    <property type="molecule type" value="Genomic_DNA"/>
</dbReference>
<dbReference type="PANTHER" id="PTHR43308">
    <property type="entry name" value="OUTER MEMBRANE PROTEIN ALPHA-RELATED"/>
    <property type="match status" value="1"/>
</dbReference>
<keyword evidence="3" id="KW-1185">Reference proteome</keyword>
<proteinExistence type="predicted"/>
<dbReference type="RefSeq" id="WP_181502797.1">
    <property type="nucleotide sequence ID" value="NZ_QLMH01000005.1"/>
</dbReference>
<dbReference type="PROSITE" id="PS51272">
    <property type="entry name" value="SLH"/>
    <property type="match status" value="3"/>
</dbReference>
<dbReference type="Gene3D" id="2.60.120.430">
    <property type="entry name" value="Galactose-binding lectin"/>
    <property type="match status" value="1"/>
</dbReference>
<feature type="domain" description="SLH" evidence="1">
    <location>
        <begin position="730"/>
        <end position="785"/>
    </location>
</feature>
<dbReference type="AlphaFoldDB" id="A0A327YHB2"/>
<organism evidence="2 3">
    <name type="scientific">Paranoxybacillus vitaminiphilus</name>
    <dbReference type="NCBI Taxonomy" id="581036"/>
    <lineage>
        <taxon>Bacteria</taxon>
        <taxon>Bacillati</taxon>
        <taxon>Bacillota</taxon>
        <taxon>Bacilli</taxon>
        <taxon>Bacillales</taxon>
        <taxon>Anoxybacillaceae</taxon>
        <taxon>Paranoxybacillus</taxon>
    </lineage>
</organism>
<evidence type="ECO:0000313" key="3">
    <source>
        <dbReference type="Proteomes" id="UP000248555"/>
    </source>
</evidence>
<dbReference type="PANTHER" id="PTHR43308:SF5">
    <property type="entry name" value="S-LAYER PROTEIN _ PEPTIDOGLYCAN ENDO-BETA-N-ACETYLGLUCOSAMINIDASE"/>
    <property type="match status" value="1"/>
</dbReference>
<dbReference type="Pfam" id="PF09992">
    <property type="entry name" value="NAGPA"/>
    <property type="match status" value="1"/>
</dbReference>
<dbReference type="InterPro" id="IPR001119">
    <property type="entry name" value="SLH_dom"/>
</dbReference>
<protein>
    <submittedName>
        <fullName evidence="2">S-layer family protein</fullName>
    </submittedName>
</protein>
<gene>
    <name evidence="2" type="ORF">B0I26_10583</name>
</gene>
<evidence type="ECO:0000259" key="1">
    <source>
        <dbReference type="PROSITE" id="PS51272"/>
    </source>
</evidence>
<evidence type="ECO:0000313" key="2">
    <source>
        <dbReference type="EMBL" id="RAK19901.1"/>
    </source>
</evidence>
<accession>A0A327YHB2</accession>
<sequence>MKHLKVTISFSLLLLILVLYIHIPIVRASEVSSSSIQENIQVSPGVQYKNIRLDNNRTKQAISVLEIDLHNPFTKIEPGIPKPLTNLLPTSSHAKLNSGENHHVVGAINGSFYHFSSKLPAYLIAENNRIVNLGVISTGFDEYMSVPTAFGLTKDGQALIDTYQYEASAEVNGKTIKISSINKARQANEIILYTPEWSYESTRTNGYGLEIVVQNIGKSIDHDLHFGEVLVGTVSQVSPYGKGNSLIPKDGYVISIQGGHQAAQFADVKPGQNISLKVDINDKWKQGKFMLASGPMLVKNGQVYLTIDENSSRAKERHPRTAVAVDSSKKKVFFVTVDGRQPGYSDGMSLKEFAQYLVSLGVDSALNLDGGGSTTMVVRRYGNLYSTVANSPSEGKERAVSTILQAVSTAPYGQPTYMSISKKYNGDIPNGSSVELEAKYVLDQYYNPLPFQQTQISYTVEGNIGRIEGNRFIATKVGTGFIVGKYGNASAKIPITVVENRTSPLLIDGFHSLSNWQVENARSAASIRLSSKSEPVYEGSTSLKLSYDFTVGEKGIKAAYITAKQPIKLQAYPKRIGVWVFGNAKKNWLRGKIIDAKGDIYTINFTEEGGLDWSGWKYVRADIPSQVSYPVSFKQLYIAEAHQERQGKGELYFDKLQAEYSDTYEEPLFKDVPHQFWAKTEIQYLVENNIINGYTDGTFKPNMNLKRVHAALLLARQLKLPTTGIPDPGFKDIPKNHPYYGIIASVAHYGIITGKQNGTKFDPDGILTRAQMAVILQRAYRLQGENKTDFVDVPKDYWAYEAISAIAANNITTGYQEDHTFRPEQPVTRAQFSAFLYRILTKERRDE</sequence>
<comment type="caution">
    <text evidence="2">The sequence shown here is derived from an EMBL/GenBank/DDBJ whole genome shotgun (WGS) entry which is preliminary data.</text>
</comment>
<dbReference type="InterPro" id="IPR051465">
    <property type="entry name" value="Cell_Envelope_Struct_Comp"/>
</dbReference>
<feature type="domain" description="SLH" evidence="1">
    <location>
        <begin position="786"/>
        <end position="847"/>
    </location>
</feature>
<dbReference type="Pfam" id="PF00395">
    <property type="entry name" value="SLH"/>
    <property type="match status" value="3"/>
</dbReference>
<dbReference type="InterPro" id="IPR018711">
    <property type="entry name" value="NAGPA"/>
</dbReference>
<feature type="domain" description="SLH" evidence="1">
    <location>
        <begin position="665"/>
        <end position="728"/>
    </location>
</feature>
<dbReference type="Proteomes" id="UP000248555">
    <property type="component" value="Unassembled WGS sequence"/>
</dbReference>
<name>A0A327YHB2_9BACL</name>